<dbReference type="RefSeq" id="WP_115850319.1">
    <property type="nucleotide sequence ID" value="NZ_QTUC01000001.1"/>
</dbReference>
<keyword evidence="4" id="KW-1185">Reference proteome</keyword>
<feature type="compositionally biased region" description="Basic and acidic residues" evidence="1">
    <location>
        <begin position="1"/>
        <end position="10"/>
    </location>
</feature>
<name>A0A3D9V5I6_THECX</name>
<dbReference type="Proteomes" id="UP000256485">
    <property type="component" value="Unassembled WGS sequence"/>
</dbReference>
<reference evidence="3 4" key="1">
    <citation type="submission" date="2018-08" db="EMBL/GenBank/DDBJ databases">
        <title>Sequencing the genomes of 1000 actinobacteria strains.</title>
        <authorList>
            <person name="Klenk H.-P."/>
        </authorList>
    </citation>
    <scope>NUCLEOTIDE SEQUENCE [LARGE SCALE GENOMIC DNA]</scope>
    <source>
        <strain evidence="3 4">DSM 22891</strain>
    </source>
</reference>
<dbReference type="OrthoDB" id="5180306at2"/>
<sequence>MADDPKRDSDVTSDETGSDISFSPDGFDIIRFDPSKDIPVISSGPISAYEAYKKYQEEGDWAELTNIAAAAADLGINVVTYMADPLNFLIGAGLGFLIDVIQPLEDALGLVTGNPERMETEVSKWERIEKALKPLADEIRASANEGLISWEGKAAEAAKTRINLFADGVEAAGNEVKQIVSILNIAKTVMDIAQAFVISLMATFVEWLVWTWTPALAAAGPTFGASTAAAGAATTAQAGIVMSRLSAFLTKVVMILRRLRRVLYRMHGKRMRRVQVTFQMREGGRFGSWISAQQALINSLKDYRTYLGTIQKAANTTINETKSYYENMSDRQDDVDSKLDPNR</sequence>
<keyword evidence="2" id="KW-0472">Membrane</keyword>
<organism evidence="3 4">
    <name type="scientific">Thermasporomyces composti</name>
    <dbReference type="NCBI Taxonomy" id="696763"/>
    <lineage>
        <taxon>Bacteria</taxon>
        <taxon>Bacillati</taxon>
        <taxon>Actinomycetota</taxon>
        <taxon>Actinomycetes</taxon>
        <taxon>Propionibacteriales</taxon>
        <taxon>Nocardioidaceae</taxon>
        <taxon>Thermasporomyces</taxon>
    </lineage>
</organism>
<evidence type="ECO:0000313" key="3">
    <source>
        <dbReference type="EMBL" id="REF36729.1"/>
    </source>
</evidence>
<protein>
    <submittedName>
        <fullName evidence="3">Uncharacterized protein</fullName>
    </submittedName>
</protein>
<proteinExistence type="predicted"/>
<feature type="transmembrane region" description="Helical" evidence="2">
    <location>
        <begin position="192"/>
        <end position="210"/>
    </location>
</feature>
<accession>A0A3D9V5I6</accession>
<dbReference type="AlphaFoldDB" id="A0A3D9V5I6"/>
<feature type="region of interest" description="Disordered" evidence="1">
    <location>
        <begin position="1"/>
        <end position="25"/>
    </location>
</feature>
<dbReference type="EMBL" id="QTUC01000001">
    <property type="protein sequence ID" value="REF36729.1"/>
    <property type="molecule type" value="Genomic_DNA"/>
</dbReference>
<comment type="caution">
    <text evidence="3">The sequence shown here is derived from an EMBL/GenBank/DDBJ whole genome shotgun (WGS) entry which is preliminary data.</text>
</comment>
<keyword evidence="2" id="KW-0812">Transmembrane</keyword>
<evidence type="ECO:0000313" key="4">
    <source>
        <dbReference type="Proteomes" id="UP000256485"/>
    </source>
</evidence>
<gene>
    <name evidence="3" type="ORF">DFJ64_2154</name>
</gene>
<evidence type="ECO:0000256" key="2">
    <source>
        <dbReference type="SAM" id="Phobius"/>
    </source>
</evidence>
<keyword evidence="2" id="KW-1133">Transmembrane helix</keyword>
<dbReference type="InterPro" id="IPR038332">
    <property type="entry name" value="PPE_sf"/>
</dbReference>
<evidence type="ECO:0000256" key="1">
    <source>
        <dbReference type="SAM" id="MobiDB-lite"/>
    </source>
</evidence>
<feature type="transmembrane region" description="Helical" evidence="2">
    <location>
        <begin position="230"/>
        <end position="256"/>
    </location>
</feature>
<dbReference type="Gene3D" id="1.20.1260.20">
    <property type="entry name" value="PPE superfamily"/>
    <property type="match status" value="1"/>
</dbReference>